<dbReference type="InParanoid" id="G0MC10"/>
<feature type="domain" description="F-box" evidence="1">
    <location>
        <begin position="8"/>
        <end position="59"/>
    </location>
</feature>
<dbReference type="EMBL" id="GL379789">
    <property type="protein sequence ID" value="EGT45738.1"/>
    <property type="molecule type" value="Genomic_DNA"/>
</dbReference>
<dbReference type="AlphaFoldDB" id="G0MC10"/>
<evidence type="ECO:0000259" key="1">
    <source>
        <dbReference type="PROSITE" id="PS50181"/>
    </source>
</evidence>
<dbReference type="Pfam" id="PF07735">
    <property type="entry name" value="FBA_2"/>
    <property type="match status" value="1"/>
</dbReference>
<dbReference type="InterPro" id="IPR012885">
    <property type="entry name" value="F-box_Sdz-33"/>
</dbReference>
<gene>
    <name evidence="2" type="ORF">CAEBREN_08284</name>
</gene>
<organism evidence="3">
    <name type="scientific">Caenorhabditis brenneri</name>
    <name type="common">Nematode worm</name>
    <dbReference type="NCBI Taxonomy" id="135651"/>
    <lineage>
        <taxon>Eukaryota</taxon>
        <taxon>Metazoa</taxon>
        <taxon>Ecdysozoa</taxon>
        <taxon>Nematoda</taxon>
        <taxon>Chromadorea</taxon>
        <taxon>Rhabditida</taxon>
        <taxon>Rhabditina</taxon>
        <taxon>Rhabditomorpha</taxon>
        <taxon>Rhabditoidea</taxon>
        <taxon>Rhabditidae</taxon>
        <taxon>Peloderinae</taxon>
        <taxon>Caenorhabditis</taxon>
    </lineage>
</organism>
<dbReference type="FunCoup" id="G0MC10">
    <property type="interactions" value="14"/>
</dbReference>
<reference evidence="3" key="1">
    <citation type="submission" date="2011-07" db="EMBL/GenBank/DDBJ databases">
        <authorList>
            <consortium name="Caenorhabditis brenneri Sequencing and Analysis Consortium"/>
            <person name="Wilson R.K."/>
        </authorList>
    </citation>
    <scope>NUCLEOTIDE SEQUENCE [LARGE SCALE GENOMIC DNA]</scope>
    <source>
        <strain evidence="3">PB2801</strain>
    </source>
</reference>
<dbReference type="Pfam" id="PF00646">
    <property type="entry name" value="F-box"/>
    <property type="match status" value="1"/>
</dbReference>
<dbReference type="PANTHER" id="PTHR22899">
    <property type="entry name" value="CYCLIN-RELATED F-BOX FAMILY"/>
    <property type="match status" value="1"/>
</dbReference>
<dbReference type="InterPro" id="IPR001810">
    <property type="entry name" value="F-box_dom"/>
</dbReference>
<accession>G0MC10</accession>
<sequence length="339" mass="39634">MDSSHQPTFPLLRLPVNAQKNVLRSMEIMDIWSLSLCSKTTKVLAKSINLKPKSCVVRLDGLVDSTVNSQDFTIQLQVYPDRNAQTMPNRKKQKADYVIITYTEISSSESKVYRSKNFKTAGDWFCHFSSIFHISSVNRLEMVQFCYFLSVKETLKRMEIRNIWIYETLQAVHARKILIPLSRAKSIILAKNPYISVYEKRRVLVQNWLGLNLNNEFLITIDDLLMTNCTYLISWWSEWPQEMINRWLKLWRSGSNRNLKYLVLAIIGTDPNVILKGIKYQVVPESTVQIFDGNDMGDLRNRTEEVKGGFDIWRNDGVRATVAIKDHLDHWRFQFCLWP</sequence>
<dbReference type="eggNOG" id="ENOG502TKI4">
    <property type="taxonomic scope" value="Eukaryota"/>
</dbReference>
<name>G0MC10_CAEBE</name>
<protein>
    <recommendedName>
        <fullName evidence="1">F-box domain-containing protein</fullName>
    </recommendedName>
</protein>
<evidence type="ECO:0000313" key="3">
    <source>
        <dbReference type="Proteomes" id="UP000008068"/>
    </source>
</evidence>
<dbReference type="OMA" id="MEIRNIW"/>
<proteinExistence type="predicted"/>
<dbReference type="HOGENOM" id="CLU_028840_1_3_1"/>
<dbReference type="PROSITE" id="PS50181">
    <property type="entry name" value="FBOX"/>
    <property type="match status" value="1"/>
</dbReference>
<evidence type="ECO:0000313" key="2">
    <source>
        <dbReference type="EMBL" id="EGT45738.1"/>
    </source>
</evidence>
<keyword evidence="3" id="KW-1185">Reference proteome</keyword>
<dbReference type="InterPro" id="IPR053222">
    <property type="entry name" value="Zygotic_Embryogenesis-Asso"/>
</dbReference>
<dbReference type="Proteomes" id="UP000008068">
    <property type="component" value="Unassembled WGS sequence"/>
</dbReference>